<sequence length="118" mass="13654">MKLLAPDKNALSTALHDNLQLQYPFALYYIQQTTSLGSQWHNEPEEITEYTAYILSPYIIKADSDWQDSGLLVFKPCNSIISAETLVFSFCKQHNWEPLLWQGIEPIAQQIWQAVHRT</sequence>
<accession>A0A074VXW9</accession>
<organism evidence="1 2">
    <name type="scientific">Snodgrassella alvi SCGC AB-598-J21</name>
    <dbReference type="NCBI Taxonomy" id="1385367"/>
    <lineage>
        <taxon>Bacteria</taxon>
        <taxon>Pseudomonadati</taxon>
        <taxon>Pseudomonadota</taxon>
        <taxon>Betaproteobacteria</taxon>
        <taxon>Neisseriales</taxon>
        <taxon>Neisseriaceae</taxon>
        <taxon>Snodgrassella</taxon>
    </lineage>
</organism>
<name>A0A074VXW9_9NEIS</name>
<proteinExistence type="predicted"/>
<dbReference type="Proteomes" id="UP000027644">
    <property type="component" value="Unassembled WGS sequence"/>
</dbReference>
<reference evidence="1 2" key="1">
    <citation type="journal article" date="2014" name="PLoS Genet.">
        <title>Hidden diversity in honey bee gut symbionts detected by single-cell genomics.</title>
        <authorList>
            <person name="Engel P."/>
            <person name="Stepanauskas R."/>
            <person name="Moran N."/>
        </authorList>
    </citation>
    <scope>NUCLEOTIDE SEQUENCE [LARGE SCALE GENOMIC DNA]</scope>
    <source>
        <strain evidence="1 2">SCGC AB-598-J21</strain>
    </source>
</reference>
<comment type="caution">
    <text evidence="1">The sequence shown here is derived from an EMBL/GenBank/DDBJ whole genome shotgun (WGS) entry which is preliminary data.</text>
</comment>
<dbReference type="EMBL" id="AVQL01000455">
    <property type="protein sequence ID" value="KEQ00124.1"/>
    <property type="molecule type" value="Genomic_DNA"/>
</dbReference>
<evidence type="ECO:0000313" key="2">
    <source>
        <dbReference type="Proteomes" id="UP000027644"/>
    </source>
</evidence>
<dbReference type="AlphaFoldDB" id="A0A074VXW9"/>
<gene>
    <name evidence="1" type="ORF">SASC598J21_022370</name>
</gene>
<protein>
    <submittedName>
        <fullName evidence="1">Uncharacterized protein</fullName>
    </submittedName>
</protein>
<evidence type="ECO:0000313" key="1">
    <source>
        <dbReference type="EMBL" id="KEQ00124.1"/>
    </source>
</evidence>